<dbReference type="EMBL" id="CP003221">
    <property type="protein sequence ID" value="EGJ50985.1"/>
    <property type="molecule type" value="Genomic_DNA"/>
</dbReference>
<dbReference type="GO" id="GO:0005524">
    <property type="term" value="F:ATP binding"/>
    <property type="evidence" value="ECO:0007669"/>
    <property type="project" value="InterPro"/>
</dbReference>
<dbReference type="Proteomes" id="UP000007844">
    <property type="component" value="Chromosome"/>
</dbReference>
<reference evidence="2 3" key="1">
    <citation type="journal article" date="2011" name="J. Bacteriol.">
        <title>Genome sequence of the mercury-methylating and pleomorphic Desulfovibrio africanus Strain Walvis Bay.</title>
        <authorList>
            <person name="Brown S.D."/>
            <person name="Wall J.D."/>
            <person name="Kucken A.M."/>
            <person name="Gilmour C.C."/>
            <person name="Podar M."/>
            <person name="Brandt C.C."/>
            <person name="Teshima H."/>
            <person name="Detter J.C."/>
            <person name="Han C.S."/>
            <person name="Land M.L."/>
            <person name="Lucas S."/>
            <person name="Han J."/>
            <person name="Pennacchio L."/>
            <person name="Nolan M."/>
            <person name="Pitluck S."/>
            <person name="Woyke T."/>
            <person name="Goodwin L."/>
            <person name="Palumbo A.V."/>
            <person name="Elias D.A."/>
        </authorList>
    </citation>
    <scope>NUCLEOTIDE SEQUENCE [LARGE SCALE GENOMIC DNA]</scope>
    <source>
        <strain evidence="2 3">Walvis Bay</strain>
    </source>
</reference>
<dbReference type="STRING" id="690850.Desaf_2668"/>
<evidence type="ECO:0000313" key="3">
    <source>
        <dbReference type="Proteomes" id="UP000007844"/>
    </source>
</evidence>
<proteinExistence type="predicted"/>
<protein>
    <submittedName>
        <fullName evidence="2">Peptidase C39 bacteriocin processing</fullName>
    </submittedName>
</protein>
<evidence type="ECO:0000259" key="1">
    <source>
        <dbReference type="PROSITE" id="PS50990"/>
    </source>
</evidence>
<name>F3Z0H5_DESAF</name>
<dbReference type="GO" id="GO:0008233">
    <property type="term" value="F:peptidase activity"/>
    <property type="evidence" value="ECO:0007669"/>
    <property type="project" value="InterPro"/>
</dbReference>
<accession>F3Z0H5</accession>
<dbReference type="Gene3D" id="3.90.70.10">
    <property type="entry name" value="Cysteine proteinases"/>
    <property type="match status" value="1"/>
</dbReference>
<gene>
    <name evidence="2" type="ORF">Desaf_2668</name>
</gene>
<dbReference type="Pfam" id="PF03412">
    <property type="entry name" value="Peptidase_C39"/>
    <property type="match status" value="1"/>
</dbReference>
<dbReference type="HOGENOM" id="CLU_108021_1_0_7"/>
<dbReference type="AlphaFoldDB" id="F3Z0H5"/>
<dbReference type="KEGG" id="daf:Desaf_2668"/>
<sequence precursor="true">MLPAGLLPAEEQVISGVPFHSQGVGECGPASLAGVLNFHGDPATPEEIAADVLRTNLRGSLTLDLALWPRSRGFTTRWYAGSVRDILDKTGQGLPLLVMLDQGFGPVSANHFVVLLGHAPDAIIINDGARGPGVRMDWSRFLSQWERAGFWTLLVEPAQAGQEDRS</sequence>
<dbReference type="PROSITE" id="PS50990">
    <property type="entry name" value="PEPTIDASE_C39"/>
    <property type="match status" value="1"/>
</dbReference>
<dbReference type="InterPro" id="IPR005074">
    <property type="entry name" value="Peptidase_C39"/>
</dbReference>
<keyword evidence="3" id="KW-1185">Reference proteome</keyword>
<dbReference type="GO" id="GO:0016020">
    <property type="term" value="C:membrane"/>
    <property type="evidence" value="ECO:0007669"/>
    <property type="project" value="InterPro"/>
</dbReference>
<feature type="domain" description="Peptidase C39" evidence="1">
    <location>
        <begin position="20"/>
        <end position="152"/>
    </location>
</feature>
<dbReference type="eggNOG" id="COG3271">
    <property type="taxonomic scope" value="Bacteria"/>
</dbReference>
<dbReference type="GO" id="GO:0006508">
    <property type="term" value="P:proteolysis"/>
    <property type="evidence" value="ECO:0007669"/>
    <property type="project" value="InterPro"/>
</dbReference>
<organism evidence="2 3">
    <name type="scientific">Desulfocurvibacter africanus subsp. africanus str. Walvis Bay</name>
    <dbReference type="NCBI Taxonomy" id="690850"/>
    <lineage>
        <taxon>Bacteria</taxon>
        <taxon>Pseudomonadati</taxon>
        <taxon>Thermodesulfobacteriota</taxon>
        <taxon>Desulfovibrionia</taxon>
        <taxon>Desulfovibrionales</taxon>
        <taxon>Desulfovibrionaceae</taxon>
        <taxon>Desulfocurvibacter</taxon>
    </lineage>
</organism>
<evidence type="ECO:0000313" key="2">
    <source>
        <dbReference type="EMBL" id="EGJ50985.1"/>
    </source>
</evidence>